<keyword evidence="5" id="KW-0547">Nucleotide-binding</keyword>
<dbReference type="EC" id="1.17.4.1" evidence="3"/>
<evidence type="ECO:0000256" key="7">
    <source>
        <dbReference type="ARBA" id="ARBA00023157"/>
    </source>
</evidence>
<dbReference type="GO" id="GO:0009263">
    <property type="term" value="P:deoxyribonucleotide biosynthetic process"/>
    <property type="evidence" value="ECO:0007669"/>
    <property type="project" value="InterPro"/>
</dbReference>
<keyword evidence="8" id="KW-0170">Cobalt</keyword>
<feature type="domain" description="Ribonucleotide reductase large subunit C-terminal" evidence="11">
    <location>
        <begin position="400"/>
        <end position="545"/>
    </location>
</feature>
<feature type="domain" description="Ribonucleotide reductase large subunit N-terminal" evidence="10">
    <location>
        <begin position="6"/>
        <end position="73"/>
    </location>
</feature>
<evidence type="ECO:0000256" key="6">
    <source>
        <dbReference type="ARBA" id="ARBA00023002"/>
    </source>
</evidence>
<protein>
    <recommendedName>
        <fullName evidence="3">ribonucleoside-diphosphate reductase</fullName>
        <ecNumber evidence="3">1.17.4.1</ecNumber>
    </recommendedName>
</protein>
<dbReference type="EMBL" id="VSSQ01000151">
    <property type="protein sequence ID" value="MPL81561.1"/>
    <property type="molecule type" value="Genomic_DNA"/>
</dbReference>
<dbReference type="PRINTS" id="PR01183">
    <property type="entry name" value="RIBORDTASEM1"/>
</dbReference>
<keyword evidence="6 12" id="KW-0560">Oxidoreductase</keyword>
<dbReference type="UniPathway" id="UPA00326"/>
<dbReference type="SUPFAM" id="SSF48168">
    <property type="entry name" value="R1 subunit of ribonucleotide reductase, N-terminal domain"/>
    <property type="match status" value="1"/>
</dbReference>
<proteinExistence type="inferred from homology"/>
<dbReference type="GO" id="GO:0004748">
    <property type="term" value="F:ribonucleoside-diphosphate reductase activity, thioredoxin disulfide as acceptor"/>
    <property type="evidence" value="ECO:0007669"/>
    <property type="project" value="UniProtKB-EC"/>
</dbReference>
<evidence type="ECO:0000256" key="5">
    <source>
        <dbReference type="ARBA" id="ARBA00022741"/>
    </source>
</evidence>
<dbReference type="InterPro" id="IPR050862">
    <property type="entry name" value="RdRp_reductase_class-2"/>
</dbReference>
<evidence type="ECO:0000259" key="10">
    <source>
        <dbReference type="Pfam" id="PF00317"/>
    </source>
</evidence>
<feature type="domain" description="Ribonucleotide reductase large subunit C-terminal" evidence="11">
    <location>
        <begin position="77"/>
        <end position="393"/>
    </location>
</feature>
<name>A0A644URP8_9ZZZZ</name>
<evidence type="ECO:0000259" key="11">
    <source>
        <dbReference type="Pfam" id="PF02867"/>
    </source>
</evidence>
<keyword evidence="7" id="KW-1015">Disulfide bond</keyword>
<dbReference type="InterPro" id="IPR000788">
    <property type="entry name" value="RNR_lg_C"/>
</dbReference>
<dbReference type="Gene3D" id="3.20.70.20">
    <property type="match status" value="1"/>
</dbReference>
<evidence type="ECO:0000256" key="9">
    <source>
        <dbReference type="ARBA" id="ARBA00047754"/>
    </source>
</evidence>
<dbReference type="GO" id="GO:0031419">
    <property type="term" value="F:cobalamin binding"/>
    <property type="evidence" value="ECO:0007669"/>
    <property type="project" value="UniProtKB-KW"/>
</dbReference>
<evidence type="ECO:0000313" key="12">
    <source>
        <dbReference type="EMBL" id="MPL81561.1"/>
    </source>
</evidence>
<dbReference type="NCBIfam" id="TIGR02504">
    <property type="entry name" value="NrdJ_Z"/>
    <property type="match status" value="1"/>
</dbReference>
<comment type="similarity">
    <text evidence="2">Belongs to the ribonucleoside diphosphate reductase class-2 family.</text>
</comment>
<organism evidence="12">
    <name type="scientific">bioreactor metagenome</name>
    <dbReference type="NCBI Taxonomy" id="1076179"/>
    <lineage>
        <taxon>unclassified sequences</taxon>
        <taxon>metagenomes</taxon>
        <taxon>ecological metagenomes</taxon>
    </lineage>
</organism>
<dbReference type="InterPro" id="IPR008926">
    <property type="entry name" value="RNR_R1-su_N"/>
</dbReference>
<dbReference type="AlphaFoldDB" id="A0A644URP8"/>
<dbReference type="Pfam" id="PF02867">
    <property type="entry name" value="Ribonuc_red_lgC"/>
    <property type="match status" value="2"/>
</dbReference>
<evidence type="ECO:0000256" key="3">
    <source>
        <dbReference type="ARBA" id="ARBA00012274"/>
    </source>
</evidence>
<evidence type="ECO:0000256" key="1">
    <source>
        <dbReference type="ARBA" id="ARBA00001922"/>
    </source>
</evidence>
<evidence type="ECO:0000256" key="4">
    <source>
        <dbReference type="ARBA" id="ARBA00022628"/>
    </source>
</evidence>
<accession>A0A644URP8</accession>
<dbReference type="CDD" id="cd02888">
    <property type="entry name" value="RNR_II_dimer"/>
    <property type="match status" value="1"/>
</dbReference>
<evidence type="ECO:0000256" key="8">
    <source>
        <dbReference type="ARBA" id="ARBA00023285"/>
    </source>
</evidence>
<evidence type="ECO:0000256" key="2">
    <source>
        <dbReference type="ARBA" id="ARBA00007405"/>
    </source>
</evidence>
<comment type="cofactor">
    <cofactor evidence="1">
        <name>adenosylcob(III)alamin</name>
        <dbReference type="ChEBI" id="CHEBI:18408"/>
    </cofactor>
</comment>
<dbReference type="SUPFAM" id="SSF51998">
    <property type="entry name" value="PFL-like glycyl radical enzymes"/>
    <property type="match status" value="1"/>
</dbReference>
<dbReference type="Pfam" id="PF00317">
    <property type="entry name" value="Ribonuc_red_lgN"/>
    <property type="match status" value="1"/>
</dbReference>
<dbReference type="InterPro" id="IPR013509">
    <property type="entry name" value="RNR_lsu_N"/>
</dbReference>
<sequence>MISPEAMTLLRTRYLRTGEKPDEMFWRVAEHVAQGEELYKADKSKAAEQYYQIMSSLTFLPNSPTLMNSGKKKAQLAACFVLPVEDSLASIFETLKNTALIHHSGGGTGFSFSHLRPRGDIVDNNAGTANGPLAFISIFDAAAEVIKQGSVRSGANMAVLRVDHPDIQEFVTAKHNHDVFNNFNFSVAVTDQFMMAVEKDTSFALINPRTGKQSALLKAKTIFDSIVDMAWENGEPGLFFLDTVNRANPTPALGQFESPNPCSEQPLLPYESCTLGSINLTKMVKLFRGKNEVDFVKLRSVIRTAVYFLDNVIDVNDYPLKIVQQTSWRTRKIGLGIMGLADAFVLLDIPYASEQAVELTTRLMSFITKEARQASAELAAMRGSFPAFKFSALCRKYDFMRNATVTTIAPTGSISMIANCSSGIEPLFGLSLTKRVLDGSMLKSINEVVLNYLESYKLLTRELELLIMNQGSVQASNLPDHVKNVLATAHDIHYYWHVKQLAAAQKGTDNGVSKTVNLTHSASKSDVAAVFMQAYRLGCKGVTVYRHMSRQYQVLNQGITCPECNV</sequence>
<dbReference type="GO" id="GO:0005524">
    <property type="term" value="F:ATP binding"/>
    <property type="evidence" value="ECO:0007669"/>
    <property type="project" value="InterPro"/>
</dbReference>
<reference evidence="12" key="1">
    <citation type="submission" date="2019-08" db="EMBL/GenBank/DDBJ databases">
        <authorList>
            <person name="Kucharzyk K."/>
            <person name="Murdoch R.W."/>
            <person name="Higgins S."/>
            <person name="Loffler F."/>
        </authorList>
    </citation>
    <scope>NUCLEOTIDE SEQUENCE</scope>
</reference>
<comment type="catalytic activity">
    <reaction evidence="9">
        <text>a 2'-deoxyribonucleoside 5'-diphosphate + [thioredoxin]-disulfide + H2O = a ribonucleoside 5'-diphosphate + [thioredoxin]-dithiol</text>
        <dbReference type="Rhea" id="RHEA:23252"/>
        <dbReference type="Rhea" id="RHEA-COMP:10698"/>
        <dbReference type="Rhea" id="RHEA-COMP:10700"/>
        <dbReference type="ChEBI" id="CHEBI:15377"/>
        <dbReference type="ChEBI" id="CHEBI:29950"/>
        <dbReference type="ChEBI" id="CHEBI:50058"/>
        <dbReference type="ChEBI" id="CHEBI:57930"/>
        <dbReference type="ChEBI" id="CHEBI:73316"/>
        <dbReference type="EC" id="1.17.4.1"/>
    </reaction>
</comment>
<dbReference type="PANTHER" id="PTHR43371:SF1">
    <property type="entry name" value="RIBONUCLEOSIDE-DIPHOSPHATE REDUCTASE"/>
    <property type="match status" value="1"/>
</dbReference>
<dbReference type="InterPro" id="IPR013344">
    <property type="entry name" value="RNR_NrdJ/NrdZ"/>
</dbReference>
<dbReference type="PANTHER" id="PTHR43371">
    <property type="entry name" value="VITAMIN B12-DEPENDENT RIBONUCLEOTIDE REDUCTASE"/>
    <property type="match status" value="1"/>
</dbReference>
<gene>
    <name evidence="12" type="primary">nrdZ_4</name>
    <name evidence="12" type="ORF">SDC9_27489</name>
</gene>
<comment type="caution">
    <text evidence="12">The sequence shown here is derived from an EMBL/GenBank/DDBJ whole genome shotgun (WGS) entry which is preliminary data.</text>
</comment>
<keyword evidence="4" id="KW-0846">Cobalamin</keyword>